<comment type="similarity">
    <text evidence="1">Belongs to the TPD52 family.</text>
</comment>
<keyword evidence="2 3" id="KW-0175">Coiled coil</keyword>
<evidence type="ECO:0000313" key="6">
    <source>
        <dbReference type="Proteomes" id="UP000735302"/>
    </source>
</evidence>
<evidence type="ECO:0000256" key="4">
    <source>
        <dbReference type="SAM" id="MobiDB-lite"/>
    </source>
</evidence>
<organism evidence="5 6">
    <name type="scientific">Plakobranchus ocellatus</name>
    <dbReference type="NCBI Taxonomy" id="259542"/>
    <lineage>
        <taxon>Eukaryota</taxon>
        <taxon>Metazoa</taxon>
        <taxon>Spiralia</taxon>
        <taxon>Lophotrochozoa</taxon>
        <taxon>Mollusca</taxon>
        <taxon>Gastropoda</taxon>
        <taxon>Heterobranchia</taxon>
        <taxon>Euthyneura</taxon>
        <taxon>Panpulmonata</taxon>
        <taxon>Sacoglossa</taxon>
        <taxon>Placobranchoidea</taxon>
        <taxon>Plakobranchidae</taxon>
        <taxon>Plakobranchus</taxon>
    </lineage>
</organism>
<dbReference type="EMBL" id="BLXT01001552">
    <property type="protein sequence ID" value="GFN86627.1"/>
    <property type="molecule type" value="Genomic_DNA"/>
</dbReference>
<dbReference type="PANTHER" id="PTHR19307:SF14">
    <property type="entry name" value="TUMOR PROTEIN D52"/>
    <property type="match status" value="1"/>
</dbReference>
<dbReference type="Pfam" id="PF04201">
    <property type="entry name" value="TPD52"/>
    <property type="match status" value="1"/>
</dbReference>
<feature type="coiled-coil region" evidence="3">
    <location>
        <begin position="40"/>
        <end position="67"/>
    </location>
</feature>
<evidence type="ECO:0000256" key="2">
    <source>
        <dbReference type="ARBA" id="ARBA00023054"/>
    </source>
</evidence>
<evidence type="ECO:0000256" key="3">
    <source>
        <dbReference type="SAM" id="Coils"/>
    </source>
</evidence>
<feature type="region of interest" description="Disordered" evidence="4">
    <location>
        <begin position="185"/>
        <end position="230"/>
    </location>
</feature>
<feature type="compositionally biased region" description="Basic and acidic residues" evidence="4">
    <location>
        <begin position="214"/>
        <end position="230"/>
    </location>
</feature>
<evidence type="ECO:0000313" key="5">
    <source>
        <dbReference type="EMBL" id="GFN86627.1"/>
    </source>
</evidence>
<dbReference type="AlphaFoldDB" id="A0AAV3YVL7"/>
<gene>
    <name evidence="5" type="ORF">PoB_001313300</name>
</gene>
<protein>
    <submittedName>
        <fullName evidence="5">Tumor protein d54</fullName>
    </submittedName>
</protein>
<dbReference type="InterPro" id="IPR007327">
    <property type="entry name" value="TPD52"/>
</dbReference>
<proteinExistence type="inferred from homology"/>
<dbReference type="Proteomes" id="UP000735302">
    <property type="component" value="Unassembled WGS sequence"/>
</dbReference>
<reference evidence="5 6" key="1">
    <citation type="journal article" date="2021" name="Elife">
        <title>Chloroplast acquisition without the gene transfer in kleptoplastic sea slugs, Plakobranchus ocellatus.</title>
        <authorList>
            <person name="Maeda T."/>
            <person name="Takahashi S."/>
            <person name="Yoshida T."/>
            <person name="Shimamura S."/>
            <person name="Takaki Y."/>
            <person name="Nagai Y."/>
            <person name="Toyoda A."/>
            <person name="Suzuki Y."/>
            <person name="Arimoto A."/>
            <person name="Ishii H."/>
            <person name="Satoh N."/>
            <person name="Nishiyama T."/>
            <person name="Hasebe M."/>
            <person name="Maruyama T."/>
            <person name="Minagawa J."/>
            <person name="Obokata J."/>
            <person name="Shigenobu S."/>
        </authorList>
    </citation>
    <scope>NUCLEOTIDE SEQUENCE [LARGE SCALE GENOMIC DNA]</scope>
</reference>
<accession>A0AAV3YVL7</accession>
<comment type="caution">
    <text evidence="5">The sequence shown here is derived from an EMBL/GenBank/DDBJ whole genome shotgun (WGS) entry which is preliminary data.</text>
</comment>
<dbReference type="GO" id="GO:0005737">
    <property type="term" value="C:cytoplasm"/>
    <property type="evidence" value="ECO:0007669"/>
    <property type="project" value="TreeGrafter"/>
</dbReference>
<evidence type="ECO:0000256" key="1">
    <source>
        <dbReference type="ARBA" id="ARBA00005702"/>
    </source>
</evidence>
<name>A0AAV3YVL7_9GAST</name>
<keyword evidence="6" id="KW-1185">Reference proteome</keyword>
<dbReference type="PANTHER" id="PTHR19307">
    <property type="entry name" value="TUMOR PROTEIN D52"/>
    <property type="match status" value="1"/>
</dbReference>
<sequence length="230" mass="25183">MFFLIRCFCAGDNFEVLSSPTSDIDGVATPSSDGPINETPEEREARMAELREELEKVETEINMLRSVLGSKVRMATEIKRKLGITPFQEFKQDLQSGIQHIKSSDSYQKTNDTLQQLNEKIAQTQAYQKTSAVVKTASEKTSSAVNSFGQVVAKKMGDIKNSQTFKSFDEKMHTTYASVKAKVTGSRSSGEIDAAFRDATVAEGGESEAPGSPDRAEDATKALPEEKVPL</sequence>